<evidence type="ECO:0000256" key="1">
    <source>
        <dbReference type="ARBA" id="ARBA00022723"/>
    </source>
</evidence>
<dbReference type="PANTHER" id="PTHR47424:SF5">
    <property type="entry name" value="ZN(II)2CYS6 TRANSCRIPTION FACTOR (EUROFUNG)"/>
    <property type="match status" value="1"/>
</dbReference>
<dbReference type="SMART" id="SM00906">
    <property type="entry name" value="Fungal_trans"/>
    <property type="match status" value="1"/>
</dbReference>
<dbReference type="Proteomes" id="UP001610446">
    <property type="component" value="Unassembled WGS sequence"/>
</dbReference>
<evidence type="ECO:0000256" key="5">
    <source>
        <dbReference type="ARBA" id="ARBA00023242"/>
    </source>
</evidence>
<dbReference type="InterPro" id="IPR051127">
    <property type="entry name" value="Fungal_SecMet_Regulators"/>
</dbReference>
<keyword evidence="2" id="KW-0805">Transcription regulation</keyword>
<dbReference type="InterPro" id="IPR036864">
    <property type="entry name" value="Zn2-C6_fun-type_DNA-bd_sf"/>
</dbReference>
<dbReference type="PROSITE" id="PS00463">
    <property type="entry name" value="ZN2_CY6_FUNGAL_1"/>
    <property type="match status" value="1"/>
</dbReference>
<evidence type="ECO:0000259" key="7">
    <source>
        <dbReference type="PROSITE" id="PS50048"/>
    </source>
</evidence>
<dbReference type="InterPro" id="IPR007219">
    <property type="entry name" value="XnlR_reg_dom"/>
</dbReference>
<name>A0ABR4IKS9_9EURO</name>
<organism evidence="8 9">
    <name type="scientific">Aspergillus pseudoustus</name>
    <dbReference type="NCBI Taxonomy" id="1810923"/>
    <lineage>
        <taxon>Eukaryota</taxon>
        <taxon>Fungi</taxon>
        <taxon>Dikarya</taxon>
        <taxon>Ascomycota</taxon>
        <taxon>Pezizomycotina</taxon>
        <taxon>Eurotiomycetes</taxon>
        <taxon>Eurotiomycetidae</taxon>
        <taxon>Eurotiales</taxon>
        <taxon>Aspergillaceae</taxon>
        <taxon>Aspergillus</taxon>
        <taxon>Aspergillus subgen. Nidulantes</taxon>
    </lineage>
</organism>
<dbReference type="EMBL" id="JBFXLU010000363">
    <property type="protein sequence ID" value="KAL2828380.1"/>
    <property type="molecule type" value="Genomic_DNA"/>
</dbReference>
<dbReference type="SMART" id="SM00066">
    <property type="entry name" value="GAL4"/>
    <property type="match status" value="1"/>
</dbReference>
<feature type="domain" description="Zn(2)-C6 fungal-type" evidence="7">
    <location>
        <begin position="17"/>
        <end position="49"/>
    </location>
</feature>
<comment type="caution">
    <text evidence="8">The sequence shown here is derived from an EMBL/GenBank/DDBJ whole genome shotgun (WGS) entry which is preliminary data.</text>
</comment>
<keyword evidence="9" id="KW-1185">Reference proteome</keyword>
<dbReference type="PANTHER" id="PTHR47424">
    <property type="entry name" value="REGULATORY PROTEIN GAL4"/>
    <property type="match status" value="1"/>
</dbReference>
<evidence type="ECO:0000256" key="2">
    <source>
        <dbReference type="ARBA" id="ARBA00023015"/>
    </source>
</evidence>
<protein>
    <submittedName>
        <fullName evidence="8">Fungal-specific transcription factor domain-containing protein</fullName>
    </submittedName>
</protein>
<sequence>MEQLTPSSRSSGRATSSCAECRRRRIRCDGLTTPCQQCAYYQVPHLCHYPPRKARRNVSLRSHAELSDAHTKSQKIIKTLFPSVSLDELASMSRPALVAKAQDLLQESFTASIDGRPENDLRDLEPPPERDFTWDEVSNEDSDGSRVADDINGLAVSLDSLTPINASYLGFSSVPTILRVIAHLSPRVRQAVPTSPEAWKSLSVHEGQDSPGSTGIDELSMINAYFTHVHPITPMVDEVDFRQRYTEGGVLGNHASSWLALLNMVLAMGCFAADYGQFNKRHVLYKRALSHLSLSSLGSGHLYTVQALALYGGYLLHYLNKPNTASAILGATVRMAVAMGLHRVRLPKYNDREVTQEAQSSIITRIRTWWSIFCLDTWAAATLGRPGLGYWSPGTVLTSPTSSLASLDYGTISLAASEQFCKIATRVQERLAQMPLITTEEMTEFDHELLTWQSSLHMFLANKDHCPVNLRIARGLLRCRYITTRLALYRPYLLSAALHHRPWSYGSQHPQTSHAAKCVEIARDGVDMISKDWFPNHLLAWNDAWHLFQLCLVLILAVVSDRTGAERERCDEYITKALDLFSQMEHLDTGAMRSRLRIVILYDNIRNQNNTDSAIPVDAVGSSVLDFLDFDMSGGDTDWLGFFFNYNEET</sequence>
<dbReference type="PROSITE" id="PS50048">
    <property type="entry name" value="ZN2_CY6_FUNGAL_2"/>
    <property type="match status" value="1"/>
</dbReference>
<dbReference type="CDD" id="cd12148">
    <property type="entry name" value="fungal_TF_MHR"/>
    <property type="match status" value="1"/>
</dbReference>
<feature type="compositionally biased region" description="Basic and acidic residues" evidence="6">
    <location>
        <begin position="115"/>
        <end position="133"/>
    </location>
</feature>
<keyword evidence="5" id="KW-0539">Nucleus</keyword>
<dbReference type="Pfam" id="PF04082">
    <property type="entry name" value="Fungal_trans"/>
    <property type="match status" value="1"/>
</dbReference>
<keyword evidence="1" id="KW-0479">Metal-binding</keyword>
<dbReference type="Gene3D" id="4.10.240.10">
    <property type="entry name" value="Zn(2)-C6 fungal-type DNA-binding domain"/>
    <property type="match status" value="1"/>
</dbReference>
<proteinExistence type="predicted"/>
<accession>A0ABR4IKS9</accession>
<dbReference type="CDD" id="cd00067">
    <property type="entry name" value="GAL4"/>
    <property type="match status" value="1"/>
</dbReference>
<dbReference type="InterPro" id="IPR001138">
    <property type="entry name" value="Zn2Cys6_DnaBD"/>
</dbReference>
<evidence type="ECO:0000256" key="6">
    <source>
        <dbReference type="SAM" id="MobiDB-lite"/>
    </source>
</evidence>
<gene>
    <name evidence="8" type="ORF">BJY01DRAFT_228432</name>
</gene>
<keyword evidence="3" id="KW-0238">DNA-binding</keyword>
<reference evidence="8 9" key="1">
    <citation type="submission" date="2024-07" db="EMBL/GenBank/DDBJ databases">
        <title>Section-level genome sequencing and comparative genomics of Aspergillus sections Usti and Cavernicolus.</title>
        <authorList>
            <consortium name="Lawrence Berkeley National Laboratory"/>
            <person name="Nybo J.L."/>
            <person name="Vesth T.C."/>
            <person name="Theobald S."/>
            <person name="Frisvad J.C."/>
            <person name="Larsen T.O."/>
            <person name="Kjaerboelling I."/>
            <person name="Rothschild-Mancinelli K."/>
            <person name="Lyhne E.K."/>
            <person name="Kogle M.E."/>
            <person name="Barry K."/>
            <person name="Clum A."/>
            <person name="Na H."/>
            <person name="Ledsgaard L."/>
            <person name="Lin J."/>
            <person name="Lipzen A."/>
            <person name="Kuo A."/>
            <person name="Riley R."/>
            <person name="Mondo S."/>
            <person name="Labutti K."/>
            <person name="Haridas S."/>
            <person name="Pangalinan J."/>
            <person name="Salamov A.A."/>
            <person name="Simmons B.A."/>
            <person name="Magnuson J.K."/>
            <person name="Chen J."/>
            <person name="Drula E."/>
            <person name="Henrissat B."/>
            <person name="Wiebenga A."/>
            <person name="Lubbers R.J."/>
            <person name="Gomes A.C."/>
            <person name="Makela M.R."/>
            <person name="Stajich J."/>
            <person name="Grigoriev I.V."/>
            <person name="Mortensen U.H."/>
            <person name="De Vries R.P."/>
            <person name="Baker S.E."/>
            <person name="Andersen M.R."/>
        </authorList>
    </citation>
    <scope>NUCLEOTIDE SEQUENCE [LARGE SCALE GENOMIC DNA]</scope>
    <source>
        <strain evidence="8 9">CBS 123904</strain>
    </source>
</reference>
<evidence type="ECO:0000256" key="4">
    <source>
        <dbReference type="ARBA" id="ARBA00023163"/>
    </source>
</evidence>
<evidence type="ECO:0000313" key="8">
    <source>
        <dbReference type="EMBL" id="KAL2828380.1"/>
    </source>
</evidence>
<keyword evidence="4" id="KW-0804">Transcription</keyword>
<dbReference type="Pfam" id="PF00172">
    <property type="entry name" value="Zn_clus"/>
    <property type="match status" value="1"/>
</dbReference>
<evidence type="ECO:0000256" key="3">
    <source>
        <dbReference type="ARBA" id="ARBA00023125"/>
    </source>
</evidence>
<dbReference type="SUPFAM" id="SSF57701">
    <property type="entry name" value="Zn2/Cys6 DNA-binding domain"/>
    <property type="match status" value="1"/>
</dbReference>
<feature type="region of interest" description="Disordered" evidence="6">
    <location>
        <begin position="110"/>
        <end position="145"/>
    </location>
</feature>
<evidence type="ECO:0000313" key="9">
    <source>
        <dbReference type="Proteomes" id="UP001610446"/>
    </source>
</evidence>